<dbReference type="Gene3D" id="1.10.510.10">
    <property type="entry name" value="Transferase(Phosphotransferase) domain 1"/>
    <property type="match status" value="1"/>
</dbReference>
<keyword evidence="4" id="KW-0418">Kinase</keyword>
<evidence type="ECO:0000313" key="4">
    <source>
        <dbReference type="EMBL" id="RKP12142.1"/>
    </source>
</evidence>
<dbReference type="GO" id="GO:0005737">
    <property type="term" value="C:cytoplasm"/>
    <property type="evidence" value="ECO:0007669"/>
    <property type="project" value="TreeGrafter"/>
</dbReference>
<evidence type="ECO:0000256" key="2">
    <source>
        <dbReference type="ARBA" id="ARBA00022840"/>
    </source>
</evidence>
<reference evidence="5" key="1">
    <citation type="journal article" date="2018" name="Nat. Microbiol.">
        <title>Leveraging single-cell genomics to expand the fungal tree of life.</title>
        <authorList>
            <person name="Ahrendt S.R."/>
            <person name="Quandt C.A."/>
            <person name="Ciobanu D."/>
            <person name="Clum A."/>
            <person name="Salamov A."/>
            <person name="Andreopoulos B."/>
            <person name="Cheng J.F."/>
            <person name="Woyke T."/>
            <person name="Pelin A."/>
            <person name="Henrissat B."/>
            <person name="Reynolds N.K."/>
            <person name="Benny G.L."/>
            <person name="Smith M.E."/>
            <person name="James T.Y."/>
            <person name="Grigoriev I.V."/>
        </authorList>
    </citation>
    <scope>NUCLEOTIDE SEQUENCE [LARGE SCALE GENOMIC DNA]</scope>
</reference>
<keyword evidence="5" id="KW-1185">Reference proteome</keyword>
<sequence length="153" mass="17309">AANILLTAEGRVQLCDFGVARQVTAGSNRFSFVGTPYWMAPEVIRQESVYGYKADIWSYGITIYEMLLGNPPLADHGPQNVLSIIPKMRPVELTGSFSVPLKDLVQLCLASEPDERPSAEELLKLRIFKHLPKDSETILRELITRHNSWIRER</sequence>
<protein>
    <submittedName>
        <fullName evidence="4">Kinase-like domain-containing protein</fullName>
    </submittedName>
</protein>
<evidence type="ECO:0000259" key="3">
    <source>
        <dbReference type="PROSITE" id="PS50011"/>
    </source>
</evidence>
<evidence type="ECO:0000256" key="1">
    <source>
        <dbReference type="ARBA" id="ARBA00022741"/>
    </source>
</evidence>
<dbReference type="PANTHER" id="PTHR48012:SF21">
    <property type="entry name" value="PH DOMAIN-CONTAINING PROTEIN"/>
    <property type="match status" value="1"/>
</dbReference>
<accession>A0A4P9Y0W6</accession>
<dbReference type="Proteomes" id="UP000267251">
    <property type="component" value="Unassembled WGS sequence"/>
</dbReference>
<dbReference type="InterPro" id="IPR011009">
    <property type="entry name" value="Kinase-like_dom_sf"/>
</dbReference>
<dbReference type="GO" id="GO:0004674">
    <property type="term" value="F:protein serine/threonine kinase activity"/>
    <property type="evidence" value="ECO:0007669"/>
    <property type="project" value="TreeGrafter"/>
</dbReference>
<dbReference type="PROSITE" id="PS50011">
    <property type="entry name" value="PROTEIN_KINASE_DOM"/>
    <property type="match status" value="1"/>
</dbReference>
<dbReference type="OrthoDB" id="248923at2759"/>
<proteinExistence type="predicted"/>
<dbReference type="SUPFAM" id="SSF56112">
    <property type="entry name" value="Protein kinase-like (PK-like)"/>
    <property type="match status" value="1"/>
</dbReference>
<dbReference type="GO" id="GO:0005524">
    <property type="term" value="F:ATP binding"/>
    <property type="evidence" value="ECO:0007669"/>
    <property type="project" value="UniProtKB-KW"/>
</dbReference>
<feature type="domain" description="Protein kinase" evidence="3">
    <location>
        <begin position="1"/>
        <end position="128"/>
    </location>
</feature>
<organism evidence="4 5">
    <name type="scientific">Piptocephalis cylindrospora</name>
    <dbReference type="NCBI Taxonomy" id="1907219"/>
    <lineage>
        <taxon>Eukaryota</taxon>
        <taxon>Fungi</taxon>
        <taxon>Fungi incertae sedis</taxon>
        <taxon>Zoopagomycota</taxon>
        <taxon>Zoopagomycotina</taxon>
        <taxon>Zoopagomycetes</taxon>
        <taxon>Zoopagales</taxon>
        <taxon>Piptocephalidaceae</taxon>
        <taxon>Piptocephalis</taxon>
    </lineage>
</organism>
<dbReference type="Pfam" id="PF00069">
    <property type="entry name" value="Pkinase"/>
    <property type="match status" value="1"/>
</dbReference>
<dbReference type="EMBL" id="KZ988463">
    <property type="protein sequence ID" value="RKP12142.1"/>
    <property type="molecule type" value="Genomic_DNA"/>
</dbReference>
<dbReference type="PANTHER" id="PTHR48012">
    <property type="entry name" value="STERILE20-LIKE KINASE, ISOFORM B-RELATED"/>
    <property type="match status" value="1"/>
</dbReference>
<feature type="non-terminal residue" evidence="4">
    <location>
        <position position="153"/>
    </location>
</feature>
<feature type="non-terminal residue" evidence="4">
    <location>
        <position position="1"/>
    </location>
</feature>
<gene>
    <name evidence="4" type="ORF">BJ684DRAFT_625</name>
</gene>
<dbReference type="InterPro" id="IPR000719">
    <property type="entry name" value="Prot_kinase_dom"/>
</dbReference>
<keyword evidence="2" id="KW-0067">ATP-binding</keyword>
<name>A0A4P9Y0W6_9FUNG</name>
<dbReference type="InterPro" id="IPR050629">
    <property type="entry name" value="STE20/SPS1-PAK"/>
</dbReference>
<dbReference type="AlphaFoldDB" id="A0A4P9Y0W6"/>
<keyword evidence="1" id="KW-0547">Nucleotide-binding</keyword>
<evidence type="ECO:0000313" key="5">
    <source>
        <dbReference type="Proteomes" id="UP000267251"/>
    </source>
</evidence>
<keyword evidence="4" id="KW-0808">Transferase</keyword>